<reference evidence="1 2" key="1">
    <citation type="submission" date="2022-05" db="EMBL/GenBank/DDBJ databases">
        <authorList>
            <consortium name="Genoscope - CEA"/>
            <person name="William W."/>
        </authorList>
    </citation>
    <scope>NUCLEOTIDE SEQUENCE [LARGE SCALE GENOMIC DNA]</scope>
</reference>
<organism evidence="1 2">
    <name type="scientific">Porites evermanni</name>
    <dbReference type="NCBI Taxonomy" id="104178"/>
    <lineage>
        <taxon>Eukaryota</taxon>
        <taxon>Metazoa</taxon>
        <taxon>Cnidaria</taxon>
        <taxon>Anthozoa</taxon>
        <taxon>Hexacorallia</taxon>
        <taxon>Scleractinia</taxon>
        <taxon>Fungiina</taxon>
        <taxon>Poritidae</taxon>
        <taxon>Porites</taxon>
    </lineage>
</organism>
<accession>A0ABN8R0M1</accession>
<feature type="non-terminal residue" evidence="1">
    <location>
        <position position="1"/>
    </location>
</feature>
<dbReference type="Proteomes" id="UP001159427">
    <property type="component" value="Unassembled WGS sequence"/>
</dbReference>
<evidence type="ECO:0000313" key="1">
    <source>
        <dbReference type="EMBL" id="CAH3172416.1"/>
    </source>
</evidence>
<protein>
    <submittedName>
        <fullName evidence="1">Uncharacterized protein</fullName>
    </submittedName>
</protein>
<gene>
    <name evidence="1" type="ORF">PEVE_00008428</name>
</gene>
<name>A0ABN8R0M1_9CNID</name>
<evidence type="ECO:0000313" key="2">
    <source>
        <dbReference type="Proteomes" id="UP001159427"/>
    </source>
</evidence>
<dbReference type="EMBL" id="CALNXI010001574">
    <property type="protein sequence ID" value="CAH3172416.1"/>
    <property type="molecule type" value="Genomic_DNA"/>
</dbReference>
<keyword evidence="2" id="KW-1185">Reference proteome</keyword>
<proteinExistence type="predicted"/>
<sequence length="140" mass="15828">SREQCQSRLFTREKRTRSRLGISGERWAIGIYKNRIFQPMTNFHIACKGFVSNGSAVEGYLVDKIPAHCQCLDGVQANSESSTHSFTSSEMSPQQEILRKIPGKGIWTAPSRDQYLPAYFKDVCDQYLLQPNAGELKPVK</sequence>
<feature type="non-terminal residue" evidence="1">
    <location>
        <position position="140"/>
    </location>
</feature>
<comment type="caution">
    <text evidence="1">The sequence shown here is derived from an EMBL/GenBank/DDBJ whole genome shotgun (WGS) entry which is preliminary data.</text>
</comment>